<evidence type="ECO:0000256" key="5">
    <source>
        <dbReference type="SAM" id="MobiDB-lite"/>
    </source>
</evidence>
<protein>
    <submittedName>
        <fullName evidence="7">Long-chain fatty acid-CoA ligase</fullName>
    </submittedName>
</protein>
<evidence type="ECO:0000256" key="1">
    <source>
        <dbReference type="ARBA" id="ARBA00006432"/>
    </source>
</evidence>
<comment type="caution">
    <text evidence="7">The sequence shown here is derived from an EMBL/GenBank/DDBJ whole genome shotgun (WGS) entry which is preliminary data.</text>
</comment>
<evidence type="ECO:0000313" key="7">
    <source>
        <dbReference type="EMBL" id="RSH86760.1"/>
    </source>
</evidence>
<dbReference type="GO" id="GO:0035336">
    <property type="term" value="P:long-chain fatty-acyl-CoA metabolic process"/>
    <property type="evidence" value="ECO:0007669"/>
    <property type="project" value="TreeGrafter"/>
</dbReference>
<evidence type="ECO:0000256" key="3">
    <source>
        <dbReference type="ARBA" id="ARBA00022741"/>
    </source>
</evidence>
<evidence type="ECO:0000313" key="8">
    <source>
        <dbReference type="Proteomes" id="UP000279236"/>
    </source>
</evidence>
<feature type="region of interest" description="Disordered" evidence="5">
    <location>
        <begin position="1"/>
        <end position="28"/>
    </location>
</feature>
<proteinExistence type="inferred from homology"/>
<dbReference type="GO" id="GO:0005783">
    <property type="term" value="C:endoplasmic reticulum"/>
    <property type="evidence" value="ECO:0007669"/>
    <property type="project" value="TreeGrafter"/>
</dbReference>
<keyword evidence="8" id="KW-1185">Reference proteome</keyword>
<feature type="domain" description="AMP-dependent synthetase/ligase" evidence="6">
    <location>
        <begin position="103"/>
        <end position="506"/>
    </location>
</feature>
<dbReference type="RefSeq" id="XP_028479545.1">
    <property type="nucleotide sequence ID" value="XM_028620573.1"/>
</dbReference>
<dbReference type="AlphaFoldDB" id="A0A427Y6P3"/>
<reference evidence="7 8" key="1">
    <citation type="submission" date="2018-11" db="EMBL/GenBank/DDBJ databases">
        <title>Genome sequence of Apiotrichum porosum DSM 27194.</title>
        <authorList>
            <person name="Aliyu H."/>
            <person name="Gorte O."/>
            <person name="Ochsenreither K."/>
        </authorList>
    </citation>
    <scope>NUCLEOTIDE SEQUENCE [LARGE SCALE GENOMIC DNA]</scope>
    <source>
        <strain evidence="7 8">DSM 27194</strain>
    </source>
</reference>
<organism evidence="7 8">
    <name type="scientific">Apiotrichum porosum</name>
    <dbReference type="NCBI Taxonomy" id="105984"/>
    <lineage>
        <taxon>Eukaryota</taxon>
        <taxon>Fungi</taxon>
        <taxon>Dikarya</taxon>
        <taxon>Basidiomycota</taxon>
        <taxon>Agaricomycotina</taxon>
        <taxon>Tremellomycetes</taxon>
        <taxon>Trichosporonales</taxon>
        <taxon>Trichosporonaceae</taxon>
        <taxon>Apiotrichum</taxon>
    </lineage>
</organism>
<evidence type="ECO:0000256" key="2">
    <source>
        <dbReference type="ARBA" id="ARBA00022598"/>
    </source>
</evidence>
<dbReference type="PANTHER" id="PTHR43272">
    <property type="entry name" value="LONG-CHAIN-FATTY-ACID--COA LIGASE"/>
    <property type="match status" value="1"/>
</dbReference>
<accession>A0A427Y6P3</accession>
<dbReference type="GO" id="GO:0005886">
    <property type="term" value="C:plasma membrane"/>
    <property type="evidence" value="ECO:0007669"/>
    <property type="project" value="TreeGrafter"/>
</dbReference>
<dbReference type="GO" id="GO:0004467">
    <property type="term" value="F:long-chain fatty acid-CoA ligase activity"/>
    <property type="evidence" value="ECO:0007669"/>
    <property type="project" value="TreeGrafter"/>
</dbReference>
<dbReference type="STRING" id="105984.A0A427Y6P3"/>
<name>A0A427Y6P3_9TREE</name>
<dbReference type="EMBL" id="RSCE01000002">
    <property type="protein sequence ID" value="RSH86760.1"/>
    <property type="molecule type" value="Genomic_DNA"/>
</dbReference>
<evidence type="ECO:0000259" key="6">
    <source>
        <dbReference type="Pfam" id="PF00501"/>
    </source>
</evidence>
<dbReference type="InterPro" id="IPR000873">
    <property type="entry name" value="AMP-dep_synth/lig_dom"/>
</dbReference>
<dbReference type="OrthoDB" id="1700726at2759"/>
<dbReference type="GO" id="GO:0005811">
    <property type="term" value="C:lipid droplet"/>
    <property type="evidence" value="ECO:0007669"/>
    <property type="project" value="TreeGrafter"/>
</dbReference>
<sequence>MAPRKNNEPASWEVNADKPKPEGETRVHRSYSVKELTLRPAEGVDTVFDVLSYAARTHGSKKALASREIERMISEEKDVKKMINGKEETIKKKWQYFKLTPLSWISYDELLQQVREIGSGLRALGVGGPDETFFNIYASTGPNWMRLAQACAFNAVPICTAYDSLGPDGLAHSLNETEVRAMFTNAELLGTLSTILHKCPTVRTIVYDGKPHDHLLDKVRSVREGIQLVHVDEVRKLGIEKPVEAIPANRDDVYCCMYTSGSTGTPKGVLLTNGNITAAVGSVWTILYEYLSPDDVYLAFLPLAHILEFAVEMSFLFAGLPIAYGRVKTLTDASVRECKSDIMEVRPTIMVGVPQVWELIRKGIASKVEQGSALKKAVFNAAFKSKAAGIPLLSGLADSVVFSQVRAQTGGRLKILFSGGGPVSKSTQHFLSIALVMMIQGYGLTEGTAMACILNPGWMQYNSVGGPVPGCEIKLVDAPEAGYLSTNTPPQGEVHLHGPSLFKGYYKRPDLDAEAFTSDGWFKTGDIGQWNPDGTLSIIDRIKNLVKLQGGEYIAIEHLESIYKSCSFVANGAVLANAQHTQPAMIVQVSPVGLPHFAKKHGLSDSSDLEYLCKDPAVVAGCLKELNSTGVKQGLKGMELLEAVVLTPDEWTPETGFLTAAQKLNRKHIEKHYHNEVNAVYKLHQ</sequence>
<feature type="compositionally biased region" description="Basic and acidic residues" evidence="5">
    <location>
        <begin position="15"/>
        <end position="27"/>
    </location>
</feature>
<keyword evidence="4" id="KW-0067">ATP-binding</keyword>
<dbReference type="PANTHER" id="PTHR43272:SF83">
    <property type="entry name" value="ACYL-COA SYNTHETASE LONG-CHAIN, ISOFORM J"/>
    <property type="match status" value="1"/>
</dbReference>
<dbReference type="InterPro" id="IPR042099">
    <property type="entry name" value="ANL_N_sf"/>
</dbReference>
<gene>
    <name evidence="7" type="primary">FAA4_1</name>
    <name evidence="7" type="ORF">EHS24_005032</name>
</gene>
<dbReference type="GO" id="GO:0005524">
    <property type="term" value="F:ATP binding"/>
    <property type="evidence" value="ECO:0007669"/>
    <property type="project" value="UniProtKB-KW"/>
</dbReference>
<keyword evidence="3" id="KW-0547">Nucleotide-binding</keyword>
<dbReference type="Gene3D" id="3.40.50.12780">
    <property type="entry name" value="N-terminal domain of ligase-like"/>
    <property type="match status" value="1"/>
</dbReference>
<dbReference type="Proteomes" id="UP000279236">
    <property type="component" value="Unassembled WGS sequence"/>
</dbReference>
<dbReference type="GeneID" id="39589575"/>
<comment type="similarity">
    <text evidence="1">Belongs to the ATP-dependent AMP-binding enzyme family.</text>
</comment>
<dbReference type="Pfam" id="PF00501">
    <property type="entry name" value="AMP-binding"/>
    <property type="match status" value="1"/>
</dbReference>
<keyword evidence="2 7" id="KW-0436">Ligase</keyword>
<dbReference type="SUPFAM" id="SSF56801">
    <property type="entry name" value="Acetyl-CoA synthetase-like"/>
    <property type="match status" value="1"/>
</dbReference>
<evidence type="ECO:0000256" key="4">
    <source>
        <dbReference type="ARBA" id="ARBA00022840"/>
    </source>
</evidence>